<reference evidence="9 10" key="1">
    <citation type="submission" date="2024-07" db="EMBL/GenBank/DDBJ databases">
        <title>Genomic Encyclopedia of Type Strains, Phase V (KMG-V): Genome sequencing to study the core and pangenomes of soil and plant-associated prokaryotes.</title>
        <authorList>
            <person name="Whitman W."/>
        </authorList>
    </citation>
    <scope>NUCLEOTIDE SEQUENCE [LARGE SCALE GENOMIC DNA]</scope>
    <source>
        <strain evidence="9 10">USDA 415</strain>
    </source>
</reference>
<dbReference type="PROSITE" id="PS00059">
    <property type="entry name" value="ADH_ZINC"/>
    <property type="match status" value="1"/>
</dbReference>
<accession>A0ABV4EQ14</accession>
<evidence type="ECO:0000256" key="5">
    <source>
        <dbReference type="ARBA" id="ARBA00023002"/>
    </source>
</evidence>
<evidence type="ECO:0000256" key="1">
    <source>
        <dbReference type="ARBA" id="ARBA00001947"/>
    </source>
</evidence>
<dbReference type="Pfam" id="PF00107">
    <property type="entry name" value="ADH_zinc_N"/>
    <property type="match status" value="1"/>
</dbReference>
<dbReference type="InterPro" id="IPR013154">
    <property type="entry name" value="ADH-like_N"/>
</dbReference>
<dbReference type="SUPFAM" id="SSF50129">
    <property type="entry name" value="GroES-like"/>
    <property type="match status" value="1"/>
</dbReference>
<keyword evidence="5 9" id="KW-0560">Oxidoreductase</keyword>
<dbReference type="PANTHER" id="PTHR42813">
    <property type="entry name" value="ZINC-TYPE ALCOHOL DEHYDROGENASE-LIKE"/>
    <property type="match status" value="1"/>
</dbReference>
<dbReference type="InterPro" id="IPR002328">
    <property type="entry name" value="ADH_Zn_CS"/>
</dbReference>
<organism evidence="9 10">
    <name type="scientific">Bradyrhizobium elkanii</name>
    <dbReference type="NCBI Taxonomy" id="29448"/>
    <lineage>
        <taxon>Bacteria</taxon>
        <taxon>Pseudomonadati</taxon>
        <taxon>Pseudomonadota</taxon>
        <taxon>Alphaproteobacteria</taxon>
        <taxon>Hyphomicrobiales</taxon>
        <taxon>Nitrobacteraceae</taxon>
        <taxon>Bradyrhizobium</taxon>
    </lineage>
</organism>
<proteinExistence type="inferred from homology"/>
<evidence type="ECO:0000256" key="4">
    <source>
        <dbReference type="ARBA" id="ARBA00022833"/>
    </source>
</evidence>
<dbReference type="InterPro" id="IPR011032">
    <property type="entry name" value="GroES-like_sf"/>
</dbReference>
<dbReference type="SUPFAM" id="SSF51735">
    <property type="entry name" value="NAD(P)-binding Rossmann-fold domains"/>
    <property type="match status" value="1"/>
</dbReference>
<comment type="caution">
    <text evidence="9">The sequence shown here is derived from an EMBL/GenBank/DDBJ whole genome shotgun (WGS) entry which is preliminary data.</text>
</comment>
<evidence type="ECO:0000259" key="8">
    <source>
        <dbReference type="Pfam" id="PF08240"/>
    </source>
</evidence>
<dbReference type="GO" id="GO:0016491">
    <property type="term" value="F:oxidoreductase activity"/>
    <property type="evidence" value="ECO:0007669"/>
    <property type="project" value="UniProtKB-KW"/>
</dbReference>
<dbReference type="Gene3D" id="3.90.180.10">
    <property type="entry name" value="Medium-chain alcohol dehydrogenases, catalytic domain"/>
    <property type="match status" value="1"/>
</dbReference>
<dbReference type="Gene3D" id="3.40.50.720">
    <property type="entry name" value="NAD(P)-binding Rossmann-like Domain"/>
    <property type="match status" value="1"/>
</dbReference>
<feature type="domain" description="Alcohol dehydrogenase-like N-terminal" evidence="8">
    <location>
        <begin position="8"/>
        <end position="112"/>
    </location>
</feature>
<dbReference type="Pfam" id="PF08240">
    <property type="entry name" value="ADH_N"/>
    <property type="match status" value="1"/>
</dbReference>
<name>A0ABV4EQ14_BRAEL</name>
<keyword evidence="3 6" id="KW-0479">Metal-binding</keyword>
<dbReference type="InterPro" id="IPR013149">
    <property type="entry name" value="ADH-like_C"/>
</dbReference>
<dbReference type="Proteomes" id="UP001565471">
    <property type="component" value="Unassembled WGS sequence"/>
</dbReference>
<gene>
    <name evidence="9" type="ORF">ABIF29_000023</name>
</gene>
<feature type="domain" description="Alcohol dehydrogenase-like C-terminal" evidence="7">
    <location>
        <begin position="153"/>
        <end position="266"/>
    </location>
</feature>
<dbReference type="EC" id="1.1.1.-" evidence="9"/>
<evidence type="ECO:0000256" key="2">
    <source>
        <dbReference type="ARBA" id="ARBA00008072"/>
    </source>
</evidence>
<dbReference type="PANTHER" id="PTHR42813:SF4">
    <property type="entry name" value="NADP-DEPENDENT ISOPROPANOL DEHYDROGENASE"/>
    <property type="match status" value="1"/>
</dbReference>
<dbReference type="EMBL" id="JBGBZA010000001">
    <property type="protein sequence ID" value="MEY9313224.1"/>
    <property type="molecule type" value="Genomic_DNA"/>
</dbReference>
<protein>
    <submittedName>
        <fullName evidence="9">Alcohol dehydrogenase</fullName>
        <ecNumber evidence="9">1.1.1.-</ecNumber>
    </submittedName>
</protein>
<comment type="cofactor">
    <cofactor evidence="1 6">
        <name>Zn(2+)</name>
        <dbReference type="ChEBI" id="CHEBI:29105"/>
    </cofactor>
</comment>
<keyword evidence="10" id="KW-1185">Reference proteome</keyword>
<evidence type="ECO:0000313" key="10">
    <source>
        <dbReference type="Proteomes" id="UP001565471"/>
    </source>
</evidence>
<sequence length="341" mass="36479">MAQTQRLRHALICGTDLHILKGHVTTCQAGRILGHEGVGVVDQVGDDVTAFKAGDRVLISCISSCCGKCDFCRRGIYSHCRTGGWILGNKIDGTQAEYARTPHADTSLHHLPDGVDEEALVMLSDILPTGFECGVLNGKISPGSTVAIVGAGPVGLATLLTAQFYSPAEIILIDLDDRRLAIARQFGATQTVNSADGRAVEKVRALTGGEGVDAAVEAVGLPATFKLCTDIVSPGGGVANAGVHGVKVDLHLERLWSQNISITTRLVDTVSTPMLLRTVVSHRIEPKLSDYTPLQARRDHKRLRHVLARGGDRGLEGDHRDITQGGGQWCRRAEDFSRKST</sequence>
<evidence type="ECO:0000313" key="9">
    <source>
        <dbReference type="EMBL" id="MEY9313224.1"/>
    </source>
</evidence>
<evidence type="ECO:0000259" key="7">
    <source>
        <dbReference type="Pfam" id="PF00107"/>
    </source>
</evidence>
<evidence type="ECO:0000256" key="3">
    <source>
        <dbReference type="ARBA" id="ARBA00022723"/>
    </source>
</evidence>
<dbReference type="InterPro" id="IPR036291">
    <property type="entry name" value="NAD(P)-bd_dom_sf"/>
</dbReference>
<evidence type="ECO:0000256" key="6">
    <source>
        <dbReference type="RuleBase" id="RU361277"/>
    </source>
</evidence>
<comment type="similarity">
    <text evidence="2 6">Belongs to the zinc-containing alcohol dehydrogenase family.</text>
</comment>
<keyword evidence="4 6" id="KW-0862">Zinc</keyword>